<dbReference type="PROSITE" id="PS00259">
    <property type="entry name" value="GASTRIN"/>
    <property type="match status" value="1"/>
</dbReference>
<keyword evidence="3" id="KW-0964">Secreted</keyword>
<gene>
    <name evidence="9" type="primary">LOC116411701</name>
</gene>
<proteinExistence type="inferred from homology"/>
<evidence type="ECO:0000313" key="9">
    <source>
        <dbReference type="Ensembl" id="ENSXETP00000103687"/>
    </source>
</evidence>
<keyword evidence="5" id="KW-0165">Cleavage on pair of basic residues</keyword>
<feature type="domain" description="Gastrin/cholecystokinin peptide hormone" evidence="8">
    <location>
        <begin position="111"/>
        <end position="162"/>
    </location>
</feature>
<evidence type="ECO:0000256" key="5">
    <source>
        <dbReference type="ARBA" id="ARBA00022685"/>
    </source>
</evidence>
<evidence type="ECO:0000256" key="4">
    <source>
        <dbReference type="ARBA" id="ARBA00022641"/>
    </source>
</evidence>
<comment type="subcellular location">
    <subcellularLocation>
        <location evidence="1 7">Secreted</location>
    </subcellularLocation>
</comment>
<dbReference type="InterPro" id="IPR015499">
    <property type="entry name" value="CCK-like"/>
</dbReference>
<accession>A0A803J7A3</accession>
<protein>
    <submittedName>
        <fullName evidence="9">Preprocaerulein type-4-like</fullName>
    </submittedName>
</protein>
<dbReference type="GO" id="GO:0005576">
    <property type="term" value="C:extracellular region"/>
    <property type="evidence" value="ECO:0007669"/>
    <property type="project" value="UniProtKB-SubCell"/>
</dbReference>
<evidence type="ECO:0000256" key="1">
    <source>
        <dbReference type="ARBA" id="ARBA00004613"/>
    </source>
</evidence>
<dbReference type="InParanoid" id="A0A803J7A3"/>
<dbReference type="GO" id="GO:0005184">
    <property type="term" value="F:neuropeptide hormone activity"/>
    <property type="evidence" value="ECO:0007669"/>
    <property type="project" value="InterPro"/>
</dbReference>
<dbReference type="PANTHER" id="PTHR10786">
    <property type="entry name" value="CHOLECYSTOKININ"/>
    <property type="match status" value="1"/>
</dbReference>
<evidence type="ECO:0000256" key="6">
    <source>
        <dbReference type="ARBA" id="ARBA00022815"/>
    </source>
</evidence>
<dbReference type="GeneTree" id="ENSGT00390000014792"/>
<dbReference type="AlphaFoldDB" id="A0A803J7A3"/>
<reference evidence="9" key="2">
    <citation type="submission" date="2021-03" db="UniProtKB">
        <authorList>
            <consortium name="Ensembl"/>
        </authorList>
    </citation>
    <scope>IDENTIFICATION</scope>
</reference>
<evidence type="ECO:0000256" key="3">
    <source>
        <dbReference type="ARBA" id="ARBA00022525"/>
    </source>
</evidence>
<comment type="similarity">
    <text evidence="2 7">Belongs to the gastrin/cholecystokinin family.</text>
</comment>
<sequence>MTFVYLKIIQTLNKTNRTILTLIRIHYILVRINYKLISSKAKAYIKRKYMANAKILRVAQLHRTMRPSNQYDMFKGLFLCVLLAVLSAQSMAQPKASADEEEINERVARGLLGTLLKTGLKVGSNLLGRREANDRRFADGPNAVSQTEYEGWMDFGRRSAEEE</sequence>
<reference evidence="9" key="1">
    <citation type="journal article" date="2010" name="Science">
        <title>The genome of the Western clawed frog Xenopus tropicalis.</title>
        <authorList>
            <person name="Hellsten U."/>
            <person name="Harland R.M."/>
            <person name="Gilchrist M.J."/>
            <person name="Hendrix D."/>
            <person name="Jurka J."/>
            <person name="Kapitonov V."/>
            <person name="Ovcharenko I."/>
            <person name="Putnam N.H."/>
            <person name="Shu S."/>
            <person name="Taher L."/>
            <person name="Blitz I.L."/>
            <person name="Blumberg B."/>
            <person name="Dichmann D.S."/>
            <person name="Dubchak I."/>
            <person name="Amaya E."/>
            <person name="Detter J.C."/>
            <person name="Fletcher R."/>
            <person name="Gerhard D.S."/>
            <person name="Goodstein D."/>
            <person name="Graves T."/>
            <person name="Grigoriev I.V."/>
            <person name="Grimwood J."/>
            <person name="Kawashima T."/>
            <person name="Lindquist E."/>
            <person name="Lucas S.M."/>
            <person name="Mead P.E."/>
            <person name="Mitros T."/>
            <person name="Ogino H."/>
            <person name="Ohta Y."/>
            <person name="Poliakov A.V."/>
            <person name="Pollet N."/>
            <person name="Robert J."/>
            <person name="Salamov A."/>
            <person name="Sater A.K."/>
            <person name="Schmutz J."/>
            <person name="Terry A."/>
            <person name="Vize P.D."/>
            <person name="Warren W.C."/>
            <person name="Wells D."/>
            <person name="Wills A."/>
            <person name="Wilson R.K."/>
            <person name="Zimmerman L.B."/>
            <person name="Zorn A.M."/>
            <person name="Grainger R."/>
            <person name="Grammer T."/>
            <person name="Khokha M.K."/>
            <person name="Richardson P.M."/>
            <person name="Rokhsar D.S."/>
        </authorList>
    </citation>
    <scope>NUCLEOTIDE SEQUENCE [LARGE SCALE GENOMIC DNA]</scope>
    <source>
        <strain evidence="9">Nigerian</strain>
    </source>
</reference>
<dbReference type="PANTHER" id="PTHR10786:SF0">
    <property type="entry name" value="CHOLECYSTOKININ"/>
    <property type="match status" value="1"/>
</dbReference>
<keyword evidence="4" id="KW-0765">Sulfation</keyword>
<keyword evidence="6" id="KW-0027">Amidation</keyword>
<dbReference type="Pfam" id="PF00918">
    <property type="entry name" value="Gastrin"/>
    <property type="match status" value="1"/>
</dbReference>
<dbReference type="Ensembl" id="ENSXETT00000120485">
    <property type="protein sequence ID" value="ENSXETP00000103687"/>
    <property type="gene ID" value="ENSXETG00000030394"/>
</dbReference>
<organism evidence="9">
    <name type="scientific">Xenopus tropicalis</name>
    <name type="common">Western clawed frog</name>
    <name type="synonym">Silurana tropicalis</name>
    <dbReference type="NCBI Taxonomy" id="8364"/>
    <lineage>
        <taxon>Eukaryota</taxon>
        <taxon>Metazoa</taxon>
        <taxon>Chordata</taxon>
        <taxon>Craniata</taxon>
        <taxon>Vertebrata</taxon>
        <taxon>Euteleostomi</taxon>
        <taxon>Amphibia</taxon>
        <taxon>Batrachia</taxon>
        <taxon>Anura</taxon>
        <taxon>Pipoidea</taxon>
        <taxon>Pipidae</taxon>
        <taxon>Xenopodinae</taxon>
        <taxon>Xenopus</taxon>
        <taxon>Silurana</taxon>
    </lineage>
</organism>
<evidence type="ECO:0000256" key="7">
    <source>
        <dbReference type="RuleBase" id="RU004362"/>
    </source>
</evidence>
<dbReference type="Bgee" id="ENSXETG00000030394">
    <property type="expression patterns" value="Expressed in skeletal muscle tissue and 2 other cell types or tissues"/>
</dbReference>
<name>A0A803J7A3_XENTR</name>
<evidence type="ECO:0000256" key="2">
    <source>
        <dbReference type="ARBA" id="ARBA00006273"/>
    </source>
</evidence>
<dbReference type="InterPro" id="IPR001651">
    <property type="entry name" value="Gastrin/CCK"/>
</dbReference>
<dbReference type="InterPro" id="IPR013152">
    <property type="entry name" value="Gastrin/cholecystokinin_CS"/>
</dbReference>
<evidence type="ECO:0000259" key="8">
    <source>
        <dbReference type="Pfam" id="PF00918"/>
    </source>
</evidence>
<dbReference type="GO" id="GO:0007586">
    <property type="term" value="P:digestion"/>
    <property type="evidence" value="ECO:0007669"/>
    <property type="project" value="InterPro"/>
</dbReference>